<sequence length="45" mass="4912">MQTVAIRQALSRRASTIGIIKASGGTGKIELSMNEIKPMAHMAWR</sequence>
<evidence type="ECO:0000313" key="2">
    <source>
        <dbReference type="Proteomes" id="UP000321523"/>
    </source>
</evidence>
<dbReference type="EMBL" id="BJYZ01000013">
    <property type="protein sequence ID" value="GEO38930.1"/>
    <property type="molecule type" value="Genomic_DNA"/>
</dbReference>
<keyword evidence="2" id="KW-1185">Reference proteome</keyword>
<comment type="caution">
    <text evidence="1">The sequence shown here is derived from an EMBL/GenBank/DDBJ whole genome shotgun (WGS) entry which is preliminary data.</text>
</comment>
<name>A0A512DRU1_9PROT</name>
<protein>
    <submittedName>
        <fullName evidence="1">Uncharacterized protein</fullName>
    </submittedName>
</protein>
<gene>
    <name evidence="1" type="ORF">SAE02_30780</name>
</gene>
<reference evidence="1 2" key="1">
    <citation type="submission" date="2019-07" db="EMBL/GenBank/DDBJ databases">
        <title>Whole genome shotgun sequence of Skermanella aerolata NBRC 106429.</title>
        <authorList>
            <person name="Hosoyama A."/>
            <person name="Uohara A."/>
            <person name="Ohji S."/>
            <person name="Ichikawa N."/>
        </authorList>
    </citation>
    <scope>NUCLEOTIDE SEQUENCE [LARGE SCALE GENOMIC DNA]</scope>
    <source>
        <strain evidence="1 2">NBRC 106429</strain>
    </source>
</reference>
<accession>A0A512DRU1</accession>
<evidence type="ECO:0000313" key="1">
    <source>
        <dbReference type="EMBL" id="GEO38930.1"/>
    </source>
</evidence>
<organism evidence="1 2">
    <name type="scientific">Skermanella aerolata</name>
    <dbReference type="NCBI Taxonomy" id="393310"/>
    <lineage>
        <taxon>Bacteria</taxon>
        <taxon>Pseudomonadati</taxon>
        <taxon>Pseudomonadota</taxon>
        <taxon>Alphaproteobacteria</taxon>
        <taxon>Rhodospirillales</taxon>
        <taxon>Azospirillaceae</taxon>
        <taxon>Skermanella</taxon>
    </lineage>
</organism>
<proteinExistence type="predicted"/>
<dbReference type="AlphaFoldDB" id="A0A512DRU1"/>
<dbReference type="Proteomes" id="UP000321523">
    <property type="component" value="Unassembled WGS sequence"/>
</dbReference>